<sequence>MDKLHKALLFLKAYSYEYLQSHGRWNGSYKDLYSSVFLNEVNLVISEVQKLYKRKLVHTRFGIGIIIDIFCFTYGTLFATIETIIESKPQTIVLKLSEIYLDE</sequence>
<dbReference type="GeneID" id="14013050"/>
<feature type="transmembrane region" description="Helical" evidence="1">
    <location>
        <begin position="61"/>
        <end position="81"/>
    </location>
</feature>
<keyword evidence="1" id="KW-0472">Membrane</keyword>
<dbReference type="KEGG" id="vg:14013050"/>
<accession>H6X4R9</accession>
<evidence type="ECO:0000256" key="1">
    <source>
        <dbReference type="SAM" id="Phobius"/>
    </source>
</evidence>
<evidence type="ECO:0000313" key="2">
    <source>
        <dbReference type="EMBL" id="AFA44735.1"/>
    </source>
</evidence>
<proteinExistence type="predicted"/>
<evidence type="ECO:0000313" key="3">
    <source>
        <dbReference type="Proteomes" id="UP000007524"/>
    </source>
</evidence>
<dbReference type="EMBL" id="JQ513383">
    <property type="protein sequence ID" value="AFA44735.1"/>
    <property type="molecule type" value="Genomic_DNA"/>
</dbReference>
<keyword evidence="1" id="KW-0812">Transmembrane</keyword>
<name>H6X4R9_9CAUD</name>
<keyword evidence="1" id="KW-1133">Transmembrane helix</keyword>
<dbReference type="RefSeq" id="YP_007007617.1">
    <property type="nucleotide sequence ID" value="NC_019526.1"/>
</dbReference>
<gene>
    <name evidence="2" type="ORF">RaK2_00462</name>
</gene>
<reference evidence="2 3" key="1">
    <citation type="journal article" date="2012" name="J. Virol.">
        <title>Genome of Klebsiella sp.-Infecting Bacteriophage vB_KleM_RaK2.</title>
        <authorList>
            <person name="Simoliunas E."/>
            <person name="Kaliniene L."/>
            <person name="Truncaite L."/>
            <person name="Klausa V."/>
            <person name="Zajanckauskaite A."/>
            <person name="Meskys R."/>
        </authorList>
    </citation>
    <scope>NUCLEOTIDE SEQUENCE [LARGE SCALE GENOMIC DNA]</scope>
</reference>
<organism evidence="2 3">
    <name type="scientific">Klebsiella phage vB_KleM_RaK2</name>
    <dbReference type="NCBI Taxonomy" id="1147094"/>
    <lineage>
        <taxon>Viruses</taxon>
        <taxon>Duplodnaviria</taxon>
        <taxon>Heunggongvirae</taxon>
        <taxon>Uroviricota</taxon>
        <taxon>Caudoviricetes</taxon>
        <taxon>Alcyoneusvirus</taxon>
        <taxon>Alcyoneusvirus RaK2</taxon>
    </lineage>
</organism>
<dbReference type="Proteomes" id="UP000007524">
    <property type="component" value="Segment"/>
</dbReference>
<protein>
    <submittedName>
        <fullName evidence="2">Uncharacterized protein</fullName>
    </submittedName>
</protein>
<keyword evidence="3" id="KW-1185">Reference proteome</keyword>